<dbReference type="AlphaFoldDB" id="A0A8K0UL70"/>
<keyword evidence="4 5" id="KW-0472">Membrane</keyword>
<keyword evidence="2 5" id="KW-0812">Transmembrane</keyword>
<evidence type="ECO:0000256" key="4">
    <source>
        <dbReference type="ARBA" id="ARBA00023136"/>
    </source>
</evidence>
<feature type="transmembrane region" description="Helical" evidence="5">
    <location>
        <begin position="41"/>
        <end position="64"/>
    </location>
</feature>
<dbReference type="PANTHER" id="PTHR31274:SF1">
    <property type="entry name" value="AGL149CP"/>
    <property type="match status" value="1"/>
</dbReference>
<feature type="transmembrane region" description="Helical" evidence="5">
    <location>
        <begin position="294"/>
        <end position="318"/>
    </location>
</feature>
<name>A0A8K0UL70_9AGAR</name>
<keyword evidence="3 5" id="KW-1133">Transmembrane helix</keyword>
<evidence type="ECO:0000313" key="6">
    <source>
        <dbReference type="EMBL" id="KAH8096605.1"/>
    </source>
</evidence>
<dbReference type="Pfam" id="PF03547">
    <property type="entry name" value="Mem_trans"/>
    <property type="match status" value="1"/>
</dbReference>
<evidence type="ECO:0000256" key="3">
    <source>
        <dbReference type="ARBA" id="ARBA00022989"/>
    </source>
</evidence>
<proteinExistence type="predicted"/>
<sequence>MPSAGFLIYSGAMPLIKTFLGIFAGYFLARTGLFPKSASKGASEITMTVALPAMIFANIVPAFTPQNISALGPLFLLSFVYQGIGFAFGLIIREFCYVPRNFWQGIIIMTTMSNWGNLPTAVVVSVTQQKPFDPITDPALGISFVAIFIVSYNLVFWVFGGAHSLSWDYLPGVPQGEEAERHVSWKEKPIGSLVAKYILRQQVVPPSRVVKHDELEKGKEAAVEDTTPSPPLLQYKEPIAAFETSPDLTETRVSQISRTPVSTPTTPSAAPSGPQPTVATHSLLYRIFHPLMALFHPVTMTLLISLPIALVNPLKALFVDVSKLGGPNFQGPDGRPPLAFIIDTAQFLGNITVPLALILLGASFARLQIPRPISRLPVMAMMSVSLAKMVLMPVIGVFTVQAMVSGGLINRQARAEKFVAIFLSGTPAAVNQLIVSSLYAPDGNVDTLSAFLLVQYIFMFFSSAALTAVALLLS</sequence>
<feature type="transmembrane region" description="Helical" evidence="5">
    <location>
        <begin position="338"/>
        <end position="364"/>
    </location>
</feature>
<dbReference type="GO" id="GO:0016020">
    <property type="term" value="C:membrane"/>
    <property type="evidence" value="ECO:0007669"/>
    <property type="project" value="UniProtKB-SubCell"/>
</dbReference>
<feature type="transmembrane region" description="Helical" evidence="5">
    <location>
        <begin position="418"/>
        <end position="439"/>
    </location>
</feature>
<feature type="transmembrane region" description="Helical" evidence="5">
    <location>
        <begin position="6"/>
        <end position="29"/>
    </location>
</feature>
<dbReference type="Proteomes" id="UP000813824">
    <property type="component" value="Unassembled WGS sequence"/>
</dbReference>
<evidence type="ECO:0000256" key="2">
    <source>
        <dbReference type="ARBA" id="ARBA00022692"/>
    </source>
</evidence>
<feature type="transmembrane region" description="Helical" evidence="5">
    <location>
        <begin position="70"/>
        <end position="91"/>
    </location>
</feature>
<accession>A0A8K0UL70</accession>
<reference evidence="6" key="1">
    <citation type="journal article" date="2021" name="New Phytol.">
        <title>Evolutionary innovations through gain and loss of genes in the ectomycorrhizal Boletales.</title>
        <authorList>
            <person name="Wu G."/>
            <person name="Miyauchi S."/>
            <person name="Morin E."/>
            <person name="Kuo A."/>
            <person name="Drula E."/>
            <person name="Varga T."/>
            <person name="Kohler A."/>
            <person name="Feng B."/>
            <person name="Cao Y."/>
            <person name="Lipzen A."/>
            <person name="Daum C."/>
            <person name="Hundley H."/>
            <person name="Pangilinan J."/>
            <person name="Johnson J."/>
            <person name="Barry K."/>
            <person name="LaButti K."/>
            <person name="Ng V."/>
            <person name="Ahrendt S."/>
            <person name="Min B."/>
            <person name="Choi I.G."/>
            <person name="Park H."/>
            <person name="Plett J.M."/>
            <person name="Magnuson J."/>
            <person name="Spatafora J.W."/>
            <person name="Nagy L.G."/>
            <person name="Henrissat B."/>
            <person name="Grigoriev I.V."/>
            <person name="Yang Z.L."/>
            <person name="Xu J."/>
            <person name="Martin F.M."/>
        </authorList>
    </citation>
    <scope>NUCLEOTIDE SEQUENCE</scope>
    <source>
        <strain evidence="6">KKN 215</strain>
    </source>
</reference>
<keyword evidence="7" id="KW-1185">Reference proteome</keyword>
<evidence type="ECO:0000256" key="5">
    <source>
        <dbReference type="SAM" id="Phobius"/>
    </source>
</evidence>
<dbReference type="PANTHER" id="PTHR31274">
    <property type="entry name" value="PROTEIN ECM3"/>
    <property type="match status" value="1"/>
</dbReference>
<dbReference type="OrthoDB" id="435607at2759"/>
<evidence type="ECO:0000256" key="1">
    <source>
        <dbReference type="ARBA" id="ARBA00004141"/>
    </source>
</evidence>
<gene>
    <name evidence="6" type="ORF">BXZ70DRAFT_325370</name>
</gene>
<organism evidence="6 7">
    <name type="scientific">Cristinia sonorae</name>
    <dbReference type="NCBI Taxonomy" id="1940300"/>
    <lineage>
        <taxon>Eukaryota</taxon>
        <taxon>Fungi</taxon>
        <taxon>Dikarya</taxon>
        <taxon>Basidiomycota</taxon>
        <taxon>Agaricomycotina</taxon>
        <taxon>Agaricomycetes</taxon>
        <taxon>Agaricomycetidae</taxon>
        <taxon>Agaricales</taxon>
        <taxon>Pleurotineae</taxon>
        <taxon>Stephanosporaceae</taxon>
        <taxon>Cristinia</taxon>
    </lineage>
</organism>
<dbReference type="GO" id="GO:0055085">
    <property type="term" value="P:transmembrane transport"/>
    <property type="evidence" value="ECO:0007669"/>
    <property type="project" value="InterPro"/>
</dbReference>
<dbReference type="EMBL" id="JAEVFJ010000023">
    <property type="protein sequence ID" value="KAH8096605.1"/>
    <property type="molecule type" value="Genomic_DNA"/>
</dbReference>
<feature type="transmembrane region" description="Helical" evidence="5">
    <location>
        <begin position="451"/>
        <end position="473"/>
    </location>
</feature>
<protein>
    <submittedName>
        <fullName evidence="6">Auxin efflux carrier</fullName>
    </submittedName>
</protein>
<comment type="subcellular location">
    <subcellularLocation>
        <location evidence="1">Membrane</location>
        <topology evidence="1">Multi-pass membrane protein</topology>
    </subcellularLocation>
</comment>
<dbReference type="InterPro" id="IPR004776">
    <property type="entry name" value="Mem_transp_PIN-like"/>
</dbReference>
<feature type="transmembrane region" description="Helical" evidence="5">
    <location>
        <begin position="103"/>
        <end position="127"/>
    </location>
</feature>
<comment type="caution">
    <text evidence="6">The sequence shown here is derived from an EMBL/GenBank/DDBJ whole genome shotgun (WGS) entry which is preliminary data.</text>
</comment>
<feature type="transmembrane region" description="Helical" evidence="5">
    <location>
        <begin position="139"/>
        <end position="159"/>
    </location>
</feature>
<dbReference type="InterPro" id="IPR040254">
    <property type="entry name" value="Ecm3-like"/>
</dbReference>
<evidence type="ECO:0000313" key="7">
    <source>
        <dbReference type="Proteomes" id="UP000813824"/>
    </source>
</evidence>